<feature type="transmembrane region" description="Helical" evidence="6">
    <location>
        <begin position="242"/>
        <end position="260"/>
    </location>
</feature>
<feature type="transmembrane region" description="Helical" evidence="6">
    <location>
        <begin position="272"/>
        <end position="289"/>
    </location>
</feature>
<feature type="domain" description="Histidine kinase" evidence="8">
    <location>
        <begin position="413"/>
        <end position="603"/>
    </location>
</feature>
<accession>A0A5S3NA17</accession>
<dbReference type="InterPro" id="IPR050482">
    <property type="entry name" value="Sensor_HK_TwoCompSys"/>
</dbReference>
<dbReference type="InterPro" id="IPR036890">
    <property type="entry name" value="HATPase_C_sf"/>
</dbReference>
<feature type="transmembrane region" description="Helical" evidence="6">
    <location>
        <begin position="329"/>
        <end position="346"/>
    </location>
</feature>
<protein>
    <recommendedName>
        <fullName evidence="2">histidine kinase</fullName>
        <ecNumber evidence="2">2.7.13.3</ecNumber>
    </recommendedName>
</protein>
<evidence type="ECO:0000256" key="4">
    <source>
        <dbReference type="ARBA" id="ARBA00022777"/>
    </source>
</evidence>
<feature type="transmembrane region" description="Helical" evidence="6">
    <location>
        <begin position="175"/>
        <end position="196"/>
    </location>
</feature>
<dbReference type="PANTHER" id="PTHR24421:SF10">
    <property type="entry name" value="NITRATE_NITRITE SENSOR PROTEIN NARQ"/>
    <property type="match status" value="1"/>
</dbReference>
<dbReference type="PANTHER" id="PTHR24421">
    <property type="entry name" value="NITRATE/NITRITE SENSOR PROTEIN NARX-RELATED"/>
    <property type="match status" value="1"/>
</dbReference>
<feature type="chain" id="PRO_5024311462" description="histidine kinase" evidence="7">
    <location>
        <begin position="22"/>
        <end position="604"/>
    </location>
</feature>
<dbReference type="Gene3D" id="3.30.565.10">
    <property type="entry name" value="Histidine kinase-like ATPase, C-terminal domain"/>
    <property type="match status" value="1"/>
</dbReference>
<sequence length="604" mass="70759">MKNLVKLSLLFILIACFSCNTPTLNTPSNFYKSLHFLNQKNDSLSIKNVIDLYDKNQFNIPFENKVFYDLKNKETSWIHFKIKPQKEDFYFLIWNPFLEYGKIYTRSDTLKELQTFSLLDKNLLNWKYRIPTWKIAKSNFETDVFLKIKDNREKTTLKFLLLSEYNYHLFSQIDYAVIALQIGVLLVLIVIAIFLFSGKRKKAIFWYALYVAFCIIEFILYKGLDLQYNFAYSPVFQTSKRILFQALSITSMMFFFINFYPFVKRTQFIKKIYLIIAYLGLAISCIFIFEYTQNKIYINKVYLYSILRICALFILGSHLYLIIKKVLPIYLGVAFLLPISGFFIFYVFGEPKQTISLTGSFLVDNIYPVMITIEMSFILYYIIRQFVKSEFLAIKLSNENLELRNSFQDNILKIEHEEKNKLVSDVHDTFGGYIEALKLRLLQNNKNTPEKIQQILDAFNRDYRYLLNSLYAPKINSNNFIENLVEFCSKIDGLTEQKITHNFRLDNSSLSQQDCLHLYRIISELTTNAIKHSKANKIKISIYQNKNDIVLELKDDGVGFTENNKKGFGLNNVKTRIAQMSGNLAIDSNSNGTSIHIIIPTKRA</sequence>
<keyword evidence="4" id="KW-0418">Kinase</keyword>
<dbReference type="Proteomes" id="UP000307140">
    <property type="component" value="Unassembled WGS sequence"/>
</dbReference>
<keyword evidence="6" id="KW-0812">Transmembrane</keyword>
<evidence type="ECO:0000256" key="2">
    <source>
        <dbReference type="ARBA" id="ARBA00012438"/>
    </source>
</evidence>
<dbReference type="EMBL" id="VANR01000002">
    <property type="protein sequence ID" value="TMM31374.1"/>
    <property type="molecule type" value="Genomic_DNA"/>
</dbReference>
<dbReference type="CDD" id="cd16917">
    <property type="entry name" value="HATPase_UhpB-NarQ-NarX-like"/>
    <property type="match status" value="1"/>
</dbReference>
<dbReference type="OrthoDB" id="1194637at2"/>
<dbReference type="Pfam" id="PF07695">
    <property type="entry name" value="7TMR-DISM_7TM"/>
    <property type="match status" value="1"/>
</dbReference>
<dbReference type="GO" id="GO:0000160">
    <property type="term" value="P:phosphorelay signal transduction system"/>
    <property type="evidence" value="ECO:0007669"/>
    <property type="project" value="UniProtKB-KW"/>
</dbReference>
<keyword evidence="3" id="KW-0808">Transferase</keyword>
<organism evidence="9 10">
    <name type="scientific">Polaribacter aestuariivivens</name>
    <dbReference type="NCBI Taxonomy" id="2304626"/>
    <lineage>
        <taxon>Bacteria</taxon>
        <taxon>Pseudomonadati</taxon>
        <taxon>Bacteroidota</taxon>
        <taxon>Flavobacteriia</taxon>
        <taxon>Flavobacteriales</taxon>
        <taxon>Flavobacteriaceae</taxon>
    </lineage>
</organism>
<keyword evidence="5" id="KW-0902">Two-component regulatory system</keyword>
<comment type="catalytic activity">
    <reaction evidence="1">
        <text>ATP + protein L-histidine = ADP + protein N-phospho-L-histidine.</text>
        <dbReference type="EC" id="2.7.13.3"/>
    </reaction>
</comment>
<evidence type="ECO:0000256" key="1">
    <source>
        <dbReference type="ARBA" id="ARBA00000085"/>
    </source>
</evidence>
<keyword evidence="6" id="KW-1133">Transmembrane helix</keyword>
<dbReference type="InterPro" id="IPR011623">
    <property type="entry name" value="7TMR_DISM_rcpt_extracell_dom1"/>
</dbReference>
<dbReference type="InterPro" id="IPR003594">
    <property type="entry name" value="HATPase_dom"/>
</dbReference>
<evidence type="ECO:0000256" key="6">
    <source>
        <dbReference type="SAM" id="Phobius"/>
    </source>
</evidence>
<evidence type="ECO:0000256" key="3">
    <source>
        <dbReference type="ARBA" id="ARBA00022679"/>
    </source>
</evidence>
<keyword evidence="7" id="KW-0732">Signal</keyword>
<dbReference type="RefSeq" id="WP_138535101.1">
    <property type="nucleotide sequence ID" value="NZ_VANR01000002.1"/>
</dbReference>
<dbReference type="SUPFAM" id="SSF55874">
    <property type="entry name" value="ATPase domain of HSP90 chaperone/DNA topoisomerase II/histidine kinase"/>
    <property type="match status" value="1"/>
</dbReference>
<dbReference type="Pfam" id="PF02518">
    <property type="entry name" value="HATPase_c"/>
    <property type="match status" value="1"/>
</dbReference>
<evidence type="ECO:0000256" key="7">
    <source>
        <dbReference type="SAM" id="SignalP"/>
    </source>
</evidence>
<gene>
    <name evidence="9" type="ORF">FDT66_05255</name>
</gene>
<comment type="caution">
    <text evidence="9">The sequence shown here is derived from an EMBL/GenBank/DDBJ whole genome shotgun (WGS) entry which is preliminary data.</text>
</comment>
<evidence type="ECO:0000259" key="8">
    <source>
        <dbReference type="PROSITE" id="PS50109"/>
    </source>
</evidence>
<dbReference type="PROSITE" id="PS50109">
    <property type="entry name" value="HIS_KIN"/>
    <property type="match status" value="1"/>
</dbReference>
<dbReference type="InterPro" id="IPR005467">
    <property type="entry name" value="His_kinase_dom"/>
</dbReference>
<dbReference type="GO" id="GO:0004673">
    <property type="term" value="F:protein histidine kinase activity"/>
    <property type="evidence" value="ECO:0007669"/>
    <property type="project" value="UniProtKB-EC"/>
</dbReference>
<feature type="transmembrane region" description="Helical" evidence="6">
    <location>
        <begin position="203"/>
        <end position="222"/>
    </location>
</feature>
<feature type="transmembrane region" description="Helical" evidence="6">
    <location>
        <begin position="301"/>
        <end position="322"/>
    </location>
</feature>
<keyword evidence="6" id="KW-0472">Membrane</keyword>
<dbReference type="EC" id="2.7.13.3" evidence="2"/>
<keyword evidence="10" id="KW-1185">Reference proteome</keyword>
<feature type="signal peptide" evidence="7">
    <location>
        <begin position="1"/>
        <end position="21"/>
    </location>
</feature>
<reference evidence="9 10" key="1">
    <citation type="submission" date="2019-05" db="EMBL/GenBank/DDBJ databases">
        <title>Polaribacter aestuariivivens sp. nov., isolated from a tidal flat.</title>
        <authorList>
            <person name="Yoon J.-H."/>
        </authorList>
    </citation>
    <scope>NUCLEOTIDE SEQUENCE [LARGE SCALE GENOMIC DNA]</scope>
    <source>
        <strain evidence="9 10">DBTF-3</strain>
    </source>
</reference>
<proteinExistence type="predicted"/>
<feature type="transmembrane region" description="Helical" evidence="6">
    <location>
        <begin position="366"/>
        <end position="383"/>
    </location>
</feature>
<name>A0A5S3NA17_9FLAO</name>
<dbReference type="SMART" id="SM00387">
    <property type="entry name" value="HATPase_c"/>
    <property type="match status" value="1"/>
</dbReference>
<evidence type="ECO:0000313" key="10">
    <source>
        <dbReference type="Proteomes" id="UP000307140"/>
    </source>
</evidence>
<evidence type="ECO:0000313" key="9">
    <source>
        <dbReference type="EMBL" id="TMM31374.1"/>
    </source>
</evidence>
<dbReference type="AlphaFoldDB" id="A0A5S3NA17"/>
<evidence type="ECO:0000256" key="5">
    <source>
        <dbReference type="ARBA" id="ARBA00023012"/>
    </source>
</evidence>